<evidence type="ECO:0000256" key="1">
    <source>
        <dbReference type="ARBA" id="ARBA00022741"/>
    </source>
</evidence>
<dbReference type="STRING" id="168384.SAMN05660368_02993"/>
<dbReference type="eggNOG" id="COG3378">
    <property type="taxonomic scope" value="Bacteria"/>
</dbReference>
<dbReference type="InterPro" id="IPR045455">
    <property type="entry name" value="NrS-1_pol-like_helicase"/>
</dbReference>
<dbReference type="SUPFAM" id="SSF52540">
    <property type="entry name" value="P-loop containing nucleoside triphosphate hydrolases"/>
    <property type="match status" value="1"/>
</dbReference>
<accession>C6LIT0</accession>
<protein>
    <recommendedName>
        <fullName evidence="4">SF3 helicase domain-containing protein</fullName>
    </recommendedName>
</protein>
<keyword evidence="2" id="KW-0067">ATP-binding</keyword>
<dbReference type="EMBL" id="ACCL02000018">
    <property type="protein sequence ID" value="EET59469.1"/>
    <property type="molecule type" value="Genomic_DNA"/>
</dbReference>
<dbReference type="Gene3D" id="3.40.50.300">
    <property type="entry name" value="P-loop containing nucleotide triphosphate hydrolases"/>
    <property type="match status" value="1"/>
</dbReference>
<keyword evidence="1" id="KW-0547">Nucleotide-binding</keyword>
<evidence type="ECO:0000256" key="2">
    <source>
        <dbReference type="ARBA" id="ARBA00022840"/>
    </source>
</evidence>
<reference evidence="5" key="1">
    <citation type="submission" date="2009-07" db="EMBL/GenBank/DDBJ databases">
        <authorList>
            <person name="Weinstock G."/>
            <person name="Sodergren E."/>
            <person name="Clifton S."/>
            <person name="Fulton L."/>
            <person name="Fulton B."/>
            <person name="Courtney L."/>
            <person name="Fronick C."/>
            <person name="Harrison M."/>
            <person name="Strong C."/>
            <person name="Farmer C."/>
            <person name="Delahaunty K."/>
            <person name="Markovic C."/>
            <person name="Hall O."/>
            <person name="Minx P."/>
            <person name="Tomlinson C."/>
            <person name="Mitreva M."/>
            <person name="Nelson J."/>
            <person name="Hou S."/>
            <person name="Wollam A."/>
            <person name="Pepin K.H."/>
            <person name="Johnson M."/>
            <person name="Bhonagiri V."/>
            <person name="Nash W.E."/>
            <person name="Warren W."/>
            <person name="Chinwalla A."/>
            <person name="Mardis E.R."/>
            <person name="Wilson R.K."/>
        </authorList>
    </citation>
    <scope>NUCLEOTIDE SEQUENCE [LARGE SCALE GENOMIC DNA]</scope>
    <source>
        <strain evidence="5">DSM 14469</strain>
    </source>
</reference>
<comment type="caution">
    <text evidence="5">The sequence shown here is derived from an EMBL/GenBank/DDBJ whole genome shotgun (WGS) entry which is preliminary data.</text>
</comment>
<sequence length="1386" mass="158593">MVDFLVIATQATKKGVEIFPKFRLYPKSTDLMIRGGDFYAIWVEEKQMWSTDEQVALQIIDKELNRFAQEYRKRYDYDVRVLYMWDSKSGMIDSWHKYCQRQMRDSFHMLDETLIFSNTITSKNDYASKRLSYPLEAGEIKAYDRLISTLYSPEERHKIEWAIGAIVSGESKTIQKFMVLYGAAGTGKSTVLNIIEKLFDGYCTVFSAKDLGSSGSQFALEPFKTNPLVAIQHDGELSRIDDNTRLNSLVSHELMTVNEKFKSTYASRFKCFLFVGSNKPVKITDGKSGLIRRLIDVHPSGKKIPSREYNQLVHQIDFELGAIAWHCRGVYMENPDYYDDYIPVEMLDATNDFYNFVIDSYSVFKREDGTSLKAAWEMYKQYCEDAKVPYPDSRRVFKEELKNYFREVLDRFEMEDGTRVRSYYKGFRTDKFEMEKKEVVKKEPDKTETWVVLQERQHGVFEEECAECPAQYASKYETPKKSWDEVSGRLSGLDVSRLHYVKVPENHIVVDFDLKNEAGEKSLERNIEAASRWTPTYAEVSKSGQGLHLHYLYSGDVSRLSRIYDENIEVKVFTGKSALRRKLTKCNDLPIAPISSGLPLKGDDSTVDFKVLANEKALRTLIKRNLNKEYHASTKCSMDFIFKNLKDAYESGMTYDVSDMKNAIVAFAAQSTNNAYYCLKLVGKMNFKSDETGVSTNGRDSPLIFVDIEVFPNLFVVCWKPEGKGKPIVNMINPKPSDIEELLSFRLVGFNNRRYDNHILYARLMGYTNEQLFELSQKIINAPKGEGRNHMFGEAYNLSYTDIYDFASAGNKKSLKKLEIEMGIHHQELGLPWDKPVPENLWGKVVEYCGNDVMATEMAFSYLSADWTARQILADLAGMSVNDTTNTLTTKIIFGNDRKPQGDFNYRNLAEPVREMDDETRAFLEEACPEMMARLHSDPTLPFEDPVSILPFFPGYKYENGKSTYRGEEVGEGGYVHAEPGMHVNVALLDIASMHPHSAIAEVLFGVKFTTAFREIVEGRVSIKHEAWDVVNTMLDGKLTPYIKKVIDGELTSKDLANALKTAINSVYGLTSASFDNPFRDIRNKDNIVAKRGALFMVDLKNAVQERGFIVAHIKTDSIKIPNATPEIIQFVMDFGKRYGYTFEHEDTYERMCLVNDSVYIAKYKEPHIDRKTGKKIWWTATGKQFAVPYVFKTLFSKEPISISDMREVFSVKTALYLDMNEKLPDVTGYEKELDKLKEKYRKGLISDTLFEPERARLDELIATGHDYRFVGKVGEFCPVKAGAGGGILKREQDGKYNAASGTIGYRWLESELLLKKTEDGAEVISGNEDIVDRSYYTKLVDDAVDAISKYGDFEWFVSDESSIEEEHTPDFMNIPEDAGEEMPFL</sequence>
<dbReference type="Pfam" id="PF19263">
    <property type="entry name" value="DUF5906"/>
    <property type="match status" value="1"/>
</dbReference>
<dbReference type="PROSITE" id="PS51206">
    <property type="entry name" value="SF3_HELICASE_1"/>
    <property type="match status" value="1"/>
</dbReference>
<dbReference type="Gene3D" id="3.90.1600.10">
    <property type="entry name" value="Palm domain of DNA polymerase"/>
    <property type="match status" value="1"/>
</dbReference>
<keyword evidence="6" id="KW-1185">Reference proteome</keyword>
<dbReference type="InterPro" id="IPR023211">
    <property type="entry name" value="DNA_pol_palm_dom_sf"/>
</dbReference>
<dbReference type="InterPro" id="IPR014015">
    <property type="entry name" value="Helicase_SF3_DNA-vir"/>
</dbReference>
<proteinExistence type="predicted"/>
<dbReference type="SUPFAM" id="SSF53098">
    <property type="entry name" value="Ribonuclease H-like"/>
    <property type="match status" value="1"/>
</dbReference>
<feature type="domain" description="SF3 helicase" evidence="4">
    <location>
        <begin position="154"/>
        <end position="313"/>
    </location>
</feature>
<evidence type="ECO:0000259" key="4">
    <source>
        <dbReference type="PROSITE" id="PS51206"/>
    </source>
</evidence>
<evidence type="ECO:0000313" key="6">
    <source>
        <dbReference type="Proteomes" id="UP000005561"/>
    </source>
</evidence>
<feature type="region of interest" description="Disordered" evidence="3">
    <location>
        <begin position="1367"/>
        <end position="1386"/>
    </location>
</feature>
<dbReference type="Proteomes" id="UP000005561">
    <property type="component" value="Unassembled WGS sequence"/>
</dbReference>
<dbReference type="InterPro" id="IPR012337">
    <property type="entry name" value="RNaseH-like_sf"/>
</dbReference>
<evidence type="ECO:0000313" key="5">
    <source>
        <dbReference type="EMBL" id="EET59469.1"/>
    </source>
</evidence>
<name>C6LIT0_9FIRM</name>
<evidence type="ECO:0000256" key="3">
    <source>
        <dbReference type="SAM" id="MobiDB-lite"/>
    </source>
</evidence>
<dbReference type="InterPro" id="IPR043502">
    <property type="entry name" value="DNA/RNA_pol_sf"/>
</dbReference>
<gene>
    <name evidence="5" type="ORF">BRYFOR_08560</name>
</gene>
<dbReference type="GO" id="GO:0005524">
    <property type="term" value="F:ATP binding"/>
    <property type="evidence" value="ECO:0007669"/>
    <property type="project" value="UniProtKB-KW"/>
</dbReference>
<dbReference type="SUPFAM" id="SSF56672">
    <property type="entry name" value="DNA/RNA polymerases"/>
    <property type="match status" value="1"/>
</dbReference>
<organism evidence="5 6">
    <name type="scientific">Marvinbryantia formatexigens DSM 14469</name>
    <dbReference type="NCBI Taxonomy" id="478749"/>
    <lineage>
        <taxon>Bacteria</taxon>
        <taxon>Bacillati</taxon>
        <taxon>Bacillota</taxon>
        <taxon>Clostridia</taxon>
        <taxon>Lachnospirales</taxon>
        <taxon>Lachnospiraceae</taxon>
        <taxon>Marvinbryantia</taxon>
    </lineage>
</organism>
<dbReference type="OrthoDB" id="2008320at2"/>
<dbReference type="InterPro" id="IPR027417">
    <property type="entry name" value="P-loop_NTPase"/>
</dbReference>
<dbReference type="RefSeq" id="WP_006863329.1">
    <property type="nucleotide sequence ID" value="NZ_ACCL02000018.1"/>
</dbReference>